<organism evidence="1 2">
    <name type="scientific">Araneus ventricosus</name>
    <name type="common">Orbweaver spider</name>
    <name type="synonym">Epeira ventricosa</name>
    <dbReference type="NCBI Taxonomy" id="182803"/>
    <lineage>
        <taxon>Eukaryota</taxon>
        <taxon>Metazoa</taxon>
        <taxon>Ecdysozoa</taxon>
        <taxon>Arthropoda</taxon>
        <taxon>Chelicerata</taxon>
        <taxon>Arachnida</taxon>
        <taxon>Araneae</taxon>
        <taxon>Araneomorphae</taxon>
        <taxon>Entelegynae</taxon>
        <taxon>Araneoidea</taxon>
        <taxon>Araneidae</taxon>
        <taxon>Araneus</taxon>
    </lineage>
</organism>
<dbReference type="AlphaFoldDB" id="A0A4Y2I0Q3"/>
<evidence type="ECO:0000313" key="2">
    <source>
        <dbReference type="Proteomes" id="UP000499080"/>
    </source>
</evidence>
<name>A0A4Y2I0Q3_ARAVE</name>
<protein>
    <submittedName>
        <fullName evidence="1">Uncharacterized protein</fullName>
    </submittedName>
</protein>
<accession>A0A4Y2I0Q3</accession>
<sequence length="187" mass="21058">MLEYLVMRERNVMWQKDGEVSSLLQPLMNFHVRNIFSFTALKHLAGKSSTHRLLKDFLLPLSHLLLLPIILGSKACEAAVEWGGKGLVELLDVTWCHGTWSSTLARDRKQTTADLFLVFYMSKDGMQCPAISILSERVPRVGNFQASWQNARAHFNTRDPNDATAVSCIGCQWPGPFPPQNHNSFSS</sequence>
<gene>
    <name evidence="1" type="ORF">AVEN_35024_1</name>
</gene>
<dbReference type="Proteomes" id="UP000499080">
    <property type="component" value="Unassembled WGS sequence"/>
</dbReference>
<evidence type="ECO:0000313" key="1">
    <source>
        <dbReference type="EMBL" id="GBM71052.1"/>
    </source>
</evidence>
<dbReference type="EMBL" id="BGPR01002289">
    <property type="protein sequence ID" value="GBM71052.1"/>
    <property type="molecule type" value="Genomic_DNA"/>
</dbReference>
<proteinExistence type="predicted"/>
<comment type="caution">
    <text evidence="1">The sequence shown here is derived from an EMBL/GenBank/DDBJ whole genome shotgun (WGS) entry which is preliminary data.</text>
</comment>
<reference evidence="1 2" key="1">
    <citation type="journal article" date="2019" name="Sci. Rep.">
        <title>Orb-weaving spider Araneus ventricosus genome elucidates the spidroin gene catalogue.</title>
        <authorList>
            <person name="Kono N."/>
            <person name="Nakamura H."/>
            <person name="Ohtoshi R."/>
            <person name="Moran D.A.P."/>
            <person name="Shinohara A."/>
            <person name="Yoshida Y."/>
            <person name="Fujiwara M."/>
            <person name="Mori M."/>
            <person name="Tomita M."/>
            <person name="Arakawa K."/>
        </authorList>
    </citation>
    <scope>NUCLEOTIDE SEQUENCE [LARGE SCALE GENOMIC DNA]</scope>
</reference>
<keyword evidence="2" id="KW-1185">Reference proteome</keyword>